<evidence type="ECO:0008006" key="4">
    <source>
        <dbReference type="Google" id="ProtNLM"/>
    </source>
</evidence>
<proteinExistence type="predicted"/>
<dbReference type="PANTHER" id="PTHR34613">
    <property type="entry name" value="SLL0800 PROTEIN"/>
    <property type="match status" value="1"/>
</dbReference>
<dbReference type="RefSeq" id="WP_372450621.1">
    <property type="nucleotide sequence ID" value="NZ_BMWJ01000001.1"/>
</dbReference>
<feature type="region of interest" description="Disordered" evidence="1">
    <location>
        <begin position="126"/>
        <end position="166"/>
    </location>
</feature>
<gene>
    <name evidence="2" type="ORF">JOF59_002033</name>
</gene>
<dbReference type="PANTHER" id="PTHR34613:SF1">
    <property type="entry name" value="SLL6017 PROTEIN"/>
    <property type="match status" value="1"/>
</dbReference>
<dbReference type="EMBL" id="JAGINS010000001">
    <property type="protein sequence ID" value="MBP2359633.1"/>
    <property type="molecule type" value="Genomic_DNA"/>
</dbReference>
<feature type="compositionally biased region" description="Basic residues" evidence="1">
    <location>
        <begin position="144"/>
        <end position="158"/>
    </location>
</feature>
<dbReference type="Proteomes" id="UP001519311">
    <property type="component" value="Unassembled WGS sequence"/>
</dbReference>
<evidence type="ECO:0000313" key="3">
    <source>
        <dbReference type="Proteomes" id="UP001519311"/>
    </source>
</evidence>
<evidence type="ECO:0000256" key="1">
    <source>
        <dbReference type="SAM" id="MobiDB-lite"/>
    </source>
</evidence>
<comment type="caution">
    <text evidence="2">The sequence shown here is derived from an EMBL/GenBank/DDBJ whole genome shotgun (WGS) entry which is preliminary data.</text>
</comment>
<sequence>MVNSSHEAMHRIFQEDPGIFTGTFRTLGIPFPDPVAVSLLPTDLTETKPLERRVDTLLRVDTADGDGYLLAVEAQVRKDPAKHSSWTYYLAHLNAKYGIGPVLLVVCQDESTARWAARPIRIGPPAVALPDRSAPGPRPAQRAGGHRSLRGGTRRPARRVLGDHTW</sequence>
<organism evidence="2 3">
    <name type="scientific">Streptomyces clavifer</name>
    <dbReference type="NCBI Taxonomy" id="68188"/>
    <lineage>
        <taxon>Bacteria</taxon>
        <taxon>Bacillati</taxon>
        <taxon>Actinomycetota</taxon>
        <taxon>Actinomycetes</taxon>
        <taxon>Kitasatosporales</taxon>
        <taxon>Streptomycetaceae</taxon>
        <taxon>Streptomyces</taxon>
    </lineage>
</organism>
<accession>A0ABS4V726</accession>
<protein>
    <recommendedName>
        <fullName evidence="4">Transposase</fullName>
    </recommendedName>
</protein>
<name>A0ABS4V726_9ACTN</name>
<evidence type="ECO:0000313" key="2">
    <source>
        <dbReference type="EMBL" id="MBP2359633.1"/>
    </source>
</evidence>
<reference evidence="2 3" key="1">
    <citation type="submission" date="2021-03" db="EMBL/GenBank/DDBJ databases">
        <title>Sequencing the genomes of 1000 actinobacteria strains.</title>
        <authorList>
            <person name="Klenk H.-P."/>
        </authorList>
    </citation>
    <scope>NUCLEOTIDE SEQUENCE [LARGE SCALE GENOMIC DNA]</scope>
    <source>
        <strain evidence="2 3">DSM 40843</strain>
    </source>
</reference>
<keyword evidence="3" id="KW-1185">Reference proteome</keyword>